<name>A0AAW1KAA8_SAPOF</name>
<dbReference type="Proteomes" id="UP001443914">
    <property type="component" value="Unassembled WGS sequence"/>
</dbReference>
<evidence type="ECO:0000256" key="2">
    <source>
        <dbReference type="SAM" id="MobiDB-lite"/>
    </source>
</evidence>
<evidence type="ECO:0000259" key="3">
    <source>
        <dbReference type="PROSITE" id="PS50158"/>
    </source>
</evidence>
<keyword evidence="1" id="KW-0863">Zinc-finger</keyword>
<evidence type="ECO:0000313" key="5">
    <source>
        <dbReference type="Proteomes" id="UP001443914"/>
    </source>
</evidence>
<dbReference type="GO" id="GO:0008270">
    <property type="term" value="F:zinc ion binding"/>
    <property type="evidence" value="ECO:0007669"/>
    <property type="project" value="UniProtKB-KW"/>
</dbReference>
<dbReference type="InterPro" id="IPR001878">
    <property type="entry name" value="Znf_CCHC"/>
</dbReference>
<dbReference type="InterPro" id="IPR036875">
    <property type="entry name" value="Znf_CCHC_sf"/>
</dbReference>
<dbReference type="PROSITE" id="PS50158">
    <property type="entry name" value="ZF_CCHC"/>
    <property type="match status" value="1"/>
</dbReference>
<dbReference type="EMBL" id="JBDFQZ010000006">
    <property type="protein sequence ID" value="KAK9715043.1"/>
    <property type="molecule type" value="Genomic_DNA"/>
</dbReference>
<feature type="region of interest" description="Disordered" evidence="2">
    <location>
        <begin position="1"/>
        <end position="71"/>
    </location>
</feature>
<comment type="caution">
    <text evidence="4">The sequence shown here is derived from an EMBL/GenBank/DDBJ whole genome shotgun (WGS) entry which is preliminary data.</text>
</comment>
<gene>
    <name evidence="4" type="ORF">RND81_06G139200</name>
</gene>
<dbReference type="SUPFAM" id="SSF57756">
    <property type="entry name" value="Retrovirus zinc finger-like domains"/>
    <property type="match status" value="1"/>
</dbReference>
<proteinExistence type="predicted"/>
<evidence type="ECO:0000256" key="1">
    <source>
        <dbReference type="PROSITE-ProRule" id="PRU00047"/>
    </source>
</evidence>
<evidence type="ECO:0000313" key="4">
    <source>
        <dbReference type="EMBL" id="KAK9715043.1"/>
    </source>
</evidence>
<feature type="compositionally biased region" description="Basic and acidic residues" evidence="2">
    <location>
        <begin position="1"/>
        <end position="13"/>
    </location>
</feature>
<sequence>MHNLDKSLKELHGMLKTAEPSIKKAHTPNVLMIHKGKSFKKQGSDKGKGKSKVNVAKFKPKPNSVKGKPSGDVCHYCSEKGHWQRNCKKYLEDLKNGNVASTSGTKKE</sequence>
<dbReference type="Gene3D" id="4.10.60.10">
    <property type="entry name" value="Zinc finger, CCHC-type"/>
    <property type="match status" value="1"/>
</dbReference>
<keyword evidence="1" id="KW-0479">Metal-binding</keyword>
<keyword evidence="1" id="KW-0862">Zinc</keyword>
<reference evidence="4" key="1">
    <citation type="submission" date="2024-03" db="EMBL/GenBank/DDBJ databases">
        <title>WGS assembly of Saponaria officinalis var. Norfolk2.</title>
        <authorList>
            <person name="Jenkins J."/>
            <person name="Shu S."/>
            <person name="Grimwood J."/>
            <person name="Barry K."/>
            <person name="Goodstein D."/>
            <person name="Schmutz J."/>
            <person name="Leebens-Mack J."/>
            <person name="Osbourn A."/>
        </authorList>
    </citation>
    <scope>NUCLEOTIDE SEQUENCE [LARGE SCALE GENOMIC DNA]</scope>
    <source>
        <strain evidence="4">JIC</strain>
    </source>
</reference>
<dbReference type="AlphaFoldDB" id="A0AAW1KAA8"/>
<dbReference type="Pfam" id="PF00098">
    <property type="entry name" value="zf-CCHC"/>
    <property type="match status" value="1"/>
</dbReference>
<keyword evidence="5" id="KW-1185">Reference proteome</keyword>
<organism evidence="4 5">
    <name type="scientific">Saponaria officinalis</name>
    <name type="common">Common soapwort</name>
    <name type="synonym">Lychnis saponaria</name>
    <dbReference type="NCBI Taxonomy" id="3572"/>
    <lineage>
        <taxon>Eukaryota</taxon>
        <taxon>Viridiplantae</taxon>
        <taxon>Streptophyta</taxon>
        <taxon>Embryophyta</taxon>
        <taxon>Tracheophyta</taxon>
        <taxon>Spermatophyta</taxon>
        <taxon>Magnoliopsida</taxon>
        <taxon>eudicotyledons</taxon>
        <taxon>Gunneridae</taxon>
        <taxon>Pentapetalae</taxon>
        <taxon>Caryophyllales</taxon>
        <taxon>Caryophyllaceae</taxon>
        <taxon>Caryophylleae</taxon>
        <taxon>Saponaria</taxon>
    </lineage>
</organism>
<protein>
    <recommendedName>
        <fullName evidence="3">CCHC-type domain-containing protein</fullName>
    </recommendedName>
</protein>
<dbReference type="GO" id="GO:0003676">
    <property type="term" value="F:nucleic acid binding"/>
    <property type="evidence" value="ECO:0007669"/>
    <property type="project" value="InterPro"/>
</dbReference>
<accession>A0AAW1KAA8</accession>
<feature type="domain" description="CCHC-type" evidence="3">
    <location>
        <begin position="74"/>
        <end position="89"/>
    </location>
</feature>